<feature type="domain" description="Response regulatory" evidence="2">
    <location>
        <begin position="7"/>
        <end position="85"/>
    </location>
</feature>
<name>A0A382ZLK7_9ZZZZ</name>
<proteinExistence type="predicted"/>
<dbReference type="CDD" id="cd00156">
    <property type="entry name" value="REC"/>
    <property type="match status" value="1"/>
</dbReference>
<evidence type="ECO:0000256" key="1">
    <source>
        <dbReference type="ARBA" id="ARBA00022553"/>
    </source>
</evidence>
<dbReference type="SMART" id="SM00448">
    <property type="entry name" value="REC"/>
    <property type="match status" value="1"/>
</dbReference>
<evidence type="ECO:0000259" key="2">
    <source>
        <dbReference type="PROSITE" id="PS50110"/>
    </source>
</evidence>
<dbReference type="PROSITE" id="PS50110">
    <property type="entry name" value="RESPONSE_REGULATORY"/>
    <property type="match status" value="1"/>
</dbReference>
<reference evidence="3" key="1">
    <citation type="submission" date="2018-05" db="EMBL/GenBank/DDBJ databases">
        <authorList>
            <person name="Lanie J.A."/>
            <person name="Ng W.-L."/>
            <person name="Kazmierczak K.M."/>
            <person name="Andrzejewski T.M."/>
            <person name="Davidsen T.M."/>
            <person name="Wayne K.J."/>
            <person name="Tettelin H."/>
            <person name="Glass J.I."/>
            <person name="Rusch D."/>
            <person name="Podicherti R."/>
            <person name="Tsui H.-C.T."/>
            <person name="Winkler M.E."/>
        </authorList>
    </citation>
    <scope>NUCLEOTIDE SEQUENCE</scope>
</reference>
<protein>
    <recommendedName>
        <fullName evidence="2">Response regulatory domain-containing protein</fullName>
    </recommendedName>
</protein>
<accession>A0A382ZLK7</accession>
<dbReference type="EMBL" id="UINC01184982">
    <property type="protein sequence ID" value="SVD96466.1"/>
    <property type="molecule type" value="Genomic_DNA"/>
</dbReference>
<sequence>METPRHKVLWADDEIDLLRSHHMYLNERGYEVTPVTNGEDALEMFAKERFDLVLLDEMMPGLDGLSTLEQLKHRDPNGPVIMITK</sequence>
<dbReference type="InterPro" id="IPR001789">
    <property type="entry name" value="Sig_transdc_resp-reg_receiver"/>
</dbReference>
<evidence type="ECO:0000313" key="3">
    <source>
        <dbReference type="EMBL" id="SVD96466.1"/>
    </source>
</evidence>
<feature type="non-terminal residue" evidence="3">
    <location>
        <position position="85"/>
    </location>
</feature>
<dbReference type="Pfam" id="PF00072">
    <property type="entry name" value="Response_reg"/>
    <property type="match status" value="1"/>
</dbReference>
<dbReference type="PANTHER" id="PTHR44591">
    <property type="entry name" value="STRESS RESPONSE REGULATOR PROTEIN 1"/>
    <property type="match status" value="1"/>
</dbReference>
<organism evidence="3">
    <name type="scientific">marine metagenome</name>
    <dbReference type="NCBI Taxonomy" id="408172"/>
    <lineage>
        <taxon>unclassified sequences</taxon>
        <taxon>metagenomes</taxon>
        <taxon>ecological metagenomes</taxon>
    </lineage>
</organism>
<keyword evidence="1" id="KW-0597">Phosphoprotein</keyword>
<dbReference type="AlphaFoldDB" id="A0A382ZLK7"/>
<dbReference type="InterPro" id="IPR050595">
    <property type="entry name" value="Bact_response_regulator"/>
</dbReference>
<dbReference type="PANTHER" id="PTHR44591:SF3">
    <property type="entry name" value="RESPONSE REGULATORY DOMAIN-CONTAINING PROTEIN"/>
    <property type="match status" value="1"/>
</dbReference>
<dbReference type="GO" id="GO:0000160">
    <property type="term" value="P:phosphorelay signal transduction system"/>
    <property type="evidence" value="ECO:0007669"/>
    <property type="project" value="InterPro"/>
</dbReference>
<gene>
    <name evidence="3" type="ORF">METZ01_LOCUS449320</name>
</gene>
<dbReference type="InterPro" id="IPR011006">
    <property type="entry name" value="CheY-like_superfamily"/>
</dbReference>
<dbReference type="Gene3D" id="3.40.50.2300">
    <property type="match status" value="1"/>
</dbReference>
<dbReference type="SUPFAM" id="SSF52172">
    <property type="entry name" value="CheY-like"/>
    <property type="match status" value="1"/>
</dbReference>